<proteinExistence type="predicted"/>
<gene>
    <name evidence="1" type="ORF">TM448A01922_0008</name>
</gene>
<reference evidence="1" key="1">
    <citation type="submission" date="2020-03" db="EMBL/GenBank/DDBJ databases">
        <title>The deep terrestrial virosphere.</title>
        <authorList>
            <person name="Holmfeldt K."/>
            <person name="Nilsson E."/>
            <person name="Simone D."/>
            <person name="Lopez-Fernandez M."/>
            <person name="Wu X."/>
            <person name="de Brujin I."/>
            <person name="Lundin D."/>
            <person name="Andersson A."/>
            <person name="Bertilsson S."/>
            <person name="Dopson M."/>
        </authorList>
    </citation>
    <scope>NUCLEOTIDE SEQUENCE</scope>
    <source>
        <strain evidence="1">TM448A01922</strain>
    </source>
</reference>
<dbReference type="Pfam" id="PF09550">
    <property type="entry name" value="Phage_TAC_6"/>
    <property type="match status" value="1"/>
</dbReference>
<sequence length="61" mass="6846">MAAAFGLLRLSPKDFWSMTPRELERAISVLRPGAERPPARADLAALMRRFPDANSLEKRHG</sequence>
<organism evidence="1">
    <name type="scientific">viral metagenome</name>
    <dbReference type="NCBI Taxonomy" id="1070528"/>
    <lineage>
        <taxon>unclassified sequences</taxon>
        <taxon>metagenomes</taxon>
        <taxon>organismal metagenomes</taxon>
    </lineage>
</organism>
<dbReference type="InterPro" id="IPR019056">
    <property type="entry name" value="Phage_TAC_6"/>
</dbReference>
<evidence type="ECO:0000313" key="1">
    <source>
        <dbReference type="EMBL" id="QJA50941.1"/>
    </source>
</evidence>
<dbReference type="EMBL" id="MT144226">
    <property type="protein sequence ID" value="QJA50941.1"/>
    <property type="molecule type" value="Genomic_DNA"/>
</dbReference>
<dbReference type="AlphaFoldDB" id="A0A6H1ZU50"/>
<protein>
    <submittedName>
        <fullName evidence="1">Putative tail assembly chaperone</fullName>
    </submittedName>
</protein>
<name>A0A6H1ZU50_9ZZZZ</name>
<accession>A0A6H1ZU50</accession>